<accession>A0A645GLN2</accession>
<dbReference type="AlphaFoldDB" id="A0A645GLN2"/>
<sequence length="181" mass="20510">MRSELNLENQLVIGHVGRFTDQKNHTFLIDIFFEIHKQKQNSRLILVGSGDKEDEIKEKVNTLGISDSVLFIGFKSDVSDYMQVMDMFLFPSKFEGLGLVLIEAQAAGLPSFTSASVVPEEAKVTDLLQYISLKKSAETWAKIILDATLQRKDTYNEICSAGYEIKSAAYKLEKFYLNRLE</sequence>
<evidence type="ECO:0000256" key="1">
    <source>
        <dbReference type="ARBA" id="ARBA00022676"/>
    </source>
</evidence>
<gene>
    <name evidence="4" type="primary">gtf1_50</name>
    <name evidence="4" type="ORF">SDC9_174553</name>
</gene>
<dbReference type="SUPFAM" id="SSF53756">
    <property type="entry name" value="UDP-Glycosyltransferase/glycogen phosphorylase"/>
    <property type="match status" value="1"/>
</dbReference>
<dbReference type="EMBL" id="VSSQ01076903">
    <property type="protein sequence ID" value="MPN27126.1"/>
    <property type="molecule type" value="Genomic_DNA"/>
</dbReference>
<evidence type="ECO:0000313" key="4">
    <source>
        <dbReference type="EMBL" id="MPN27126.1"/>
    </source>
</evidence>
<keyword evidence="2 4" id="KW-0808">Transferase</keyword>
<evidence type="ECO:0000256" key="2">
    <source>
        <dbReference type="ARBA" id="ARBA00022679"/>
    </source>
</evidence>
<dbReference type="Pfam" id="PF00534">
    <property type="entry name" value="Glycos_transf_1"/>
    <property type="match status" value="1"/>
</dbReference>
<dbReference type="PANTHER" id="PTHR12526">
    <property type="entry name" value="GLYCOSYLTRANSFERASE"/>
    <property type="match status" value="1"/>
</dbReference>
<dbReference type="GO" id="GO:0016757">
    <property type="term" value="F:glycosyltransferase activity"/>
    <property type="evidence" value="ECO:0007669"/>
    <property type="project" value="UniProtKB-KW"/>
</dbReference>
<evidence type="ECO:0000259" key="3">
    <source>
        <dbReference type="Pfam" id="PF00534"/>
    </source>
</evidence>
<protein>
    <submittedName>
        <fullName evidence="4">Glycosyltransferase Gtf1</fullName>
        <ecNumber evidence="4">2.4.1.-</ecNumber>
    </submittedName>
</protein>
<dbReference type="PANTHER" id="PTHR12526:SF510">
    <property type="entry name" value="D-INOSITOL 3-PHOSPHATE GLYCOSYLTRANSFERASE"/>
    <property type="match status" value="1"/>
</dbReference>
<proteinExistence type="predicted"/>
<comment type="caution">
    <text evidence="4">The sequence shown here is derived from an EMBL/GenBank/DDBJ whole genome shotgun (WGS) entry which is preliminary data.</text>
</comment>
<feature type="domain" description="Glycosyl transferase family 1" evidence="3">
    <location>
        <begin position="6"/>
        <end position="151"/>
    </location>
</feature>
<reference evidence="4" key="1">
    <citation type="submission" date="2019-08" db="EMBL/GenBank/DDBJ databases">
        <authorList>
            <person name="Kucharzyk K."/>
            <person name="Murdoch R.W."/>
            <person name="Higgins S."/>
            <person name="Loffler F."/>
        </authorList>
    </citation>
    <scope>NUCLEOTIDE SEQUENCE</scope>
</reference>
<name>A0A645GLN2_9ZZZZ</name>
<dbReference type="EC" id="2.4.1.-" evidence="4"/>
<dbReference type="Gene3D" id="3.40.50.2000">
    <property type="entry name" value="Glycogen Phosphorylase B"/>
    <property type="match status" value="1"/>
</dbReference>
<organism evidence="4">
    <name type="scientific">bioreactor metagenome</name>
    <dbReference type="NCBI Taxonomy" id="1076179"/>
    <lineage>
        <taxon>unclassified sequences</taxon>
        <taxon>metagenomes</taxon>
        <taxon>ecological metagenomes</taxon>
    </lineage>
</organism>
<keyword evidence="1 4" id="KW-0328">Glycosyltransferase</keyword>
<dbReference type="InterPro" id="IPR001296">
    <property type="entry name" value="Glyco_trans_1"/>
</dbReference>